<accession>A0ACC1LX20</accession>
<keyword evidence="1" id="KW-0396">Initiation factor</keyword>
<feature type="non-terminal residue" evidence="1">
    <location>
        <position position="57"/>
    </location>
</feature>
<reference evidence="1" key="1">
    <citation type="submission" date="2022-07" db="EMBL/GenBank/DDBJ databases">
        <title>Phylogenomic reconstructions and comparative analyses of Kickxellomycotina fungi.</title>
        <authorList>
            <person name="Reynolds N.K."/>
            <person name="Stajich J.E."/>
            <person name="Barry K."/>
            <person name="Grigoriev I.V."/>
            <person name="Crous P."/>
            <person name="Smith M.E."/>
        </authorList>
    </citation>
    <scope>NUCLEOTIDE SEQUENCE</scope>
    <source>
        <strain evidence="1">CBS 190363</strain>
    </source>
</reference>
<name>A0ACC1LX20_9FUNG</name>
<sequence length="57" mass="6715">MAEYDLTMRMVQSLDRQLVYPLLEFVSSKEVYKAEDILRAKFELLSHTNMVDFTGQL</sequence>
<keyword evidence="2" id="KW-1185">Reference proteome</keyword>
<evidence type="ECO:0000313" key="1">
    <source>
        <dbReference type="EMBL" id="KAJ2886097.1"/>
    </source>
</evidence>
<dbReference type="Proteomes" id="UP001139981">
    <property type="component" value="Unassembled WGS sequence"/>
</dbReference>
<evidence type="ECO:0000313" key="2">
    <source>
        <dbReference type="Proteomes" id="UP001139981"/>
    </source>
</evidence>
<proteinExistence type="predicted"/>
<keyword evidence="1" id="KW-0648">Protein biosynthesis</keyword>
<organism evidence="1 2">
    <name type="scientific">Coemansia aciculifera</name>
    <dbReference type="NCBI Taxonomy" id="417176"/>
    <lineage>
        <taxon>Eukaryota</taxon>
        <taxon>Fungi</taxon>
        <taxon>Fungi incertae sedis</taxon>
        <taxon>Zoopagomycota</taxon>
        <taxon>Kickxellomycotina</taxon>
        <taxon>Kickxellomycetes</taxon>
        <taxon>Kickxellales</taxon>
        <taxon>Kickxellaceae</taxon>
        <taxon>Coemansia</taxon>
    </lineage>
</organism>
<gene>
    <name evidence="1" type="primary">EIF3E</name>
    <name evidence="1" type="ORF">IWW38_005258</name>
</gene>
<protein>
    <submittedName>
        <fullName evidence="1">Eukaryotic translation initiation factor 3 subunit E</fullName>
    </submittedName>
</protein>
<comment type="caution">
    <text evidence="1">The sequence shown here is derived from an EMBL/GenBank/DDBJ whole genome shotgun (WGS) entry which is preliminary data.</text>
</comment>
<dbReference type="EMBL" id="JANBVB010002356">
    <property type="protein sequence ID" value="KAJ2886097.1"/>
    <property type="molecule type" value="Genomic_DNA"/>
</dbReference>